<dbReference type="Pfam" id="PF07969">
    <property type="entry name" value="Amidohydro_3"/>
    <property type="match status" value="1"/>
</dbReference>
<evidence type="ECO:0000259" key="1">
    <source>
        <dbReference type="Pfam" id="PF07969"/>
    </source>
</evidence>
<dbReference type="GO" id="GO:0016810">
    <property type="term" value="F:hydrolase activity, acting on carbon-nitrogen (but not peptide) bonds"/>
    <property type="evidence" value="ECO:0007669"/>
    <property type="project" value="InterPro"/>
</dbReference>
<comment type="caution">
    <text evidence="2">The sequence shown here is derived from an EMBL/GenBank/DDBJ whole genome shotgun (WGS) entry which is preliminary data.</text>
</comment>
<accession>A0A2T6ATP9</accession>
<dbReference type="PANTHER" id="PTHR22642:SF2">
    <property type="entry name" value="PROTEIN LONG AFTER FAR-RED 3"/>
    <property type="match status" value="1"/>
</dbReference>
<dbReference type="Proteomes" id="UP000244069">
    <property type="component" value="Unassembled WGS sequence"/>
</dbReference>
<sequence>MTDTADLVILNGSLLTFDDTMPRAQALAVRDGVIVAVGTTSEIRALAGHGTRVIDAAGGTVMPGIIDSHVHLFGGSVELGYLDLGGLQGDDAVIPAVRARSAEEPDAPLLFGVQADYAMFGEGHRTTRHDLDRVMPDRPFAMFAADHHTIWANTRALEAAGLLQGGATEPGSEIVMGEDGLAEGELREPGAYARVLAMTPHGGRDLAGLVTGKDPVPAASVAERGRDLDALRRGLAHCASYGITGLHNMDGNFYTMELLAELEANGELPCRTEVPFHFKAVDGLDRFAEAEEMRSRWASDRLWCNRVKMFMDGVIESRTALMLRPYPGSDLSGDAVFTPEAFNSACVEADARGFQIATHAIGDLAVRRTLEGYAAAREANGARDARHRVEHIETLDPADLPRFRELGVVASYQPGHAPFGHIFPLEALGPHLHEDQKPLAYAWQTLREAGNPVCFSTDWPVIKLDPMATLRAAIAPVAMPAPWGDQRQSLMDALRSMTADNAWLEFSEARKGRLHPGMVADIAVLREDLEAMEPDTVEQTGAAVTICGGEVTFAA</sequence>
<proteinExistence type="predicted"/>
<evidence type="ECO:0000313" key="3">
    <source>
        <dbReference type="Proteomes" id="UP000244069"/>
    </source>
</evidence>
<dbReference type="PANTHER" id="PTHR22642">
    <property type="entry name" value="IMIDAZOLONEPROPIONASE"/>
    <property type="match status" value="1"/>
</dbReference>
<dbReference type="RefSeq" id="WP_107976709.1">
    <property type="nucleotide sequence ID" value="NZ_BMEZ01000010.1"/>
</dbReference>
<dbReference type="SUPFAM" id="SSF51338">
    <property type="entry name" value="Composite domain of metallo-dependent hydrolases"/>
    <property type="match status" value="1"/>
</dbReference>
<dbReference type="InterPro" id="IPR033932">
    <property type="entry name" value="YtcJ-like"/>
</dbReference>
<dbReference type="Gene3D" id="3.10.310.70">
    <property type="match status" value="1"/>
</dbReference>
<dbReference type="EMBL" id="QBKN01000013">
    <property type="protein sequence ID" value="PTX47189.1"/>
    <property type="molecule type" value="Genomic_DNA"/>
</dbReference>
<dbReference type="InterPro" id="IPR032466">
    <property type="entry name" value="Metal_Hydrolase"/>
</dbReference>
<dbReference type="InterPro" id="IPR011059">
    <property type="entry name" value="Metal-dep_hydrolase_composite"/>
</dbReference>
<organism evidence="2 3">
    <name type="scientific">Allosediminivita pacifica</name>
    <dbReference type="NCBI Taxonomy" id="1267769"/>
    <lineage>
        <taxon>Bacteria</taxon>
        <taxon>Pseudomonadati</taxon>
        <taxon>Pseudomonadota</taxon>
        <taxon>Alphaproteobacteria</taxon>
        <taxon>Rhodobacterales</taxon>
        <taxon>Paracoccaceae</taxon>
        <taxon>Allosediminivita</taxon>
    </lineage>
</organism>
<dbReference type="CDD" id="cd01300">
    <property type="entry name" value="YtcJ_like"/>
    <property type="match status" value="1"/>
</dbReference>
<dbReference type="InterPro" id="IPR013108">
    <property type="entry name" value="Amidohydro_3"/>
</dbReference>
<keyword evidence="3" id="KW-1185">Reference proteome</keyword>
<name>A0A2T6ATP9_9RHOB</name>
<feature type="domain" description="Amidohydrolase 3" evidence="1">
    <location>
        <begin position="52"/>
        <end position="553"/>
    </location>
</feature>
<dbReference type="Gene3D" id="2.30.40.10">
    <property type="entry name" value="Urease, subunit C, domain 1"/>
    <property type="match status" value="1"/>
</dbReference>
<dbReference type="Gene3D" id="3.20.20.140">
    <property type="entry name" value="Metal-dependent hydrolases"/>
    <property type="match status" value="1"/>
</dbReference>
<gene>
    <name evidence="2" type="ORF">C8N44_11375</name>
</gene>
<dbReference type="SUPFAM" id="SSF51556">
    <property type="entry name" value="Metallo-dependent hydrolases"/>
    <property type="match status" value="1"/>
</dbReference>
<reference evidence="2 3" key="1">
    <citation type="submission" date="2018-04" db="EMBL/GenBank/DDBJ databases">
        <title>Genomic Encyclopedia of Archaeal and Bacterial Type Strains, Phase II (KMG-II): from individual species to whole genera.</title>
        <authorList>
            <person name="Goeker M."/>
        </authorList>
    </citation>
    <scope>NUCLEOTIDE SEQUENCE [LARGE SCALE GENOMIC DNA]</scope>
    <source>
        <strain evidence="2 3">DSM 29329</strain>
    </source>
</reference>
<evidence type="ECO:0000313" key="2">
    <source>
        <dbReference type="EMBL" id="PTX47189.1"/>
    </source>
</evidence>
<dbReference type="OrthoDB" id="9811399at2"/>
<protein>
    <recommendedName>
        <fullName evidence="1">Amidohydrolase 3 domain-containing protein</fullName>
    </recommendedName>
</protein>
<dbReference type="AlphaFoldDB" id="A0A2T6ATP9"/>